<dbReference type="Proteomes" id="UP000288805">
    <property type="component" value="Unassembled WGS sequence"/>
</dbReference>
<gene>
    <name evidence="2" type="ORF">CK203_049377</name>
</gene>
<organism evidence="2 3">
    <name type="scientific">Vitis vinifera</name>
    <name type="common">Grape</name>
    <dbReference type="NCBI Taxonomy" id="29760"/>
    <lineage>
        <taxon>Eukaryota</taxon>
        <taxon>Viridiplantae</taxon>
        <taxon>Streptophyta</taxon>
        <taxon>Embryophyta</taxon>
        <taxon>Tracheophyta</taxon>
        <taxon>Spermatophyta</taxon>
        <taxon>Magnoliopsida</taxon>
        <taxon>eudicotyledons</taxon>
        <taxon>Gunneridae</taxon>
        <taxon>Pentapetalae</taxon>
        <taxon>rosids</taxon>
        <taxon>Vitales</taxon>
        <taxon>Vitaceae</taxon>
        <taxon>Viteae</taxon>
        <taxon>Vitis</taxon>
    </lineage>
</organism>
<name>A0A438FVR7_VITVI</name>
<accession>A0A438FVR7</accession>
<evidence type="ECO:0000313" key="3">
    <source>
        <dbReference type="Proteomes" id="UP000288805"/>
    </source>
</evidence>
<sequence length="313" mass="34414">MPAPTHLMRQAFHSISNMARTKGAHTDSSPTRNPRPRVSFSRDLTSQAPKALAIPLFEGGVPSNSPQRIYEMRRPPTMTTSRLKSSVRRTPAKRVRTSGLGESSRPSQPDPRALIDSQLLLGMSLKAIIRRPMVIAPPIKGNLDCRARPFHSELYFDHEAMRHIDRRHGILEVGHIVEALHIPYKMDELPTKTVPPTPTSPTIVPMLEATSTAPPTTPVVPPVAPTTFEPSITIFASEFCAMDQHTAILRQIQQHLGLLPPPYPDLPGPSEPITSVEETIPPEGTTRAEVNVPIQPTQETTIDASSPHDLTIT</sequence>
<feature type="region of interest" description="Disordered" evidence="1">
    <location>
        <begin position="16"/>
        <end position="45"/>
    </location>
</feature>
<comment type="caution">
    <text evidence="2">The sequence shown here is derived from an EMBL/GenBank/DDBJ whole genome shotgun (WGS) entry which is preliminary data.</text>
</comment>
<reference evidence="2 3" key="1">
    <citation type="journal article" date="2018" name="PLoS Genet.">
        <title>Population sequencing reveals clonal diversity and ancestral inbreeding in the grapevine cultivar Chardonnay.</title>
        <authorList>
            <person name="Roach M.J."/>
            <person name="Johnson D.L."/>
            <person name="Bohlmann J."/>
            <person name="van Vuuren H.J."/>
            <person name="Jones S.J."/>
            <person name="Pretorius I.S."/>
            <person name="Schmidt S.A."/>
            <person name="Borneman A.R."/>
        </authorList>
    </citation>
    <scope>NUCLEOTIDE SEQUENCE [LARGE SCALE GENOMIC DNA]</scope>
    <source>
        <strain evidence="3">cv. Chardonnay</strain>
        <tissue evidence="2">Leaf</tissue>
    </source>
</reference>
<dbReference type="AlphaFoldDB" id="A0A438FVR7"/>
<feature type="compositionally biased region" description="Basic residues" evidence="1">
    <location>
        <begin position="85"/>
        <end position="96"/>
    </location>
</feature>
<dbReference type="EMBL" id="QGNW01000727">
    <property type="protein sequence ID" value="RVW64039.1"/>
    <property type="molecule type" value="Genomic_DNA"/>
</dbReference>
<protein>
    <submittedName>
        <fullName evidence="2">Uncharacterized protein</fullName>
    </submittedName>
</protein>
<evidence type="ECO:0000313" key="2">
    <source>
        <dbReference type="EMBL" id="RVW64039.1"/>
    </source>
</evidence>
<proteinExistence type="predicted"/>
<evidence type="ECO:0000256" key="1">
    <source>
        <dbReference type="SAM" id="MobiDB-lite"/>
    </source>
</evidence>
<feature type="region of interest" description="Disordered" evidence="1">
    <location>
        <begin position="58"/>
        <end position="112"/>
    </location>
</feature>